<dbReference type="EMBL" id="CP011388">
    <property type="protein sequence ID" value="ANE45359.1"/>
    <property type="molecule type" value="Genomic_DNA"/>
</dbReference>
<dbReference type="SUPFAM" id="SSF109604">
    <property type="entry name" value="HD-domain/PDEase-like"/>
    <property type="match status" value="1"/>
</dbReference>
<dbReference type="Gene3D" id="2.40.50.140">
    <property type="entry name" value="Nucleic acid-binding proteins"/>
    <property type="match status" value="1"/>
</dbReference>
<accession>A0A172TE83</accession>
<dbReference type="SUPFAM" id="SSF50249">
    <property type="entry name" value="Nucleic acid-binding proteins"/>
    <property type="match status" value="1"/>
</dbReference>
<reference evidence="3 4" key="1">
    <citation type="submission" date="2015-01" db="EMBL/GenBank/DDBJ databases">
        <title>Paenibacillus swuensis/DY6/whole genome sequencing.</title>
        <authorList>
            <person name="Kim M.K."/>
            <person name="Srinivasan S."/>
            <person name="Lee J.-J."/>
        </authorList>
    </citation>
    <scope>NUCLEOTIDE SEQUENCE [LARGE SCALE GENOMIC DNA]</scope>
    <source>
        <strain evidence="3 4">DY6</strain>
    </source>
</reference>
<dbReference type="PATRIC" id="fig|1178515.4.peg.454"/>
<organism evidence="3 4">
    <name type="scientific">Paenibacillus swuensis</name>
    <dbReference type="NCBI Taxonomy" id="1178515"/>
    <lineage>
        <taxon>Bacteria</taxon>
        <taxon>Bacillati</taxon>
        <taxon>Bacillota</taxon>
        <taxon>Bacilli</taxon>
        <taxon>Bacillales</taxon>
        <taxon>Paenibacillaceae</taxon>
        <taxon>Paenibacillus</taxon>
    </lineage>
</organism>
<dbReference type="AlphaFoldDB" id="A0A172TE83"/>
<dbReference type="Gene3D" id="1.10.3210.10">
    <property type="entry name" value="Hypothetical protein af1432"/>
    <property type="match status" value="1"/>
</dbReference>
<dbReference type="InterPro" id="IPR012340">
    <property type="entry name" value="NA-bd_OB-fold"/>
</dbReference>
<keyword evidence="1 3" id="KW-0378">Hydrolase</keyword>
<dbReference type="InterPro" id="IPR050798">
    <property type="entry name" value="YhaM_exoribonuc/phosphodiest"/>
</dbReference>
<dbReference type="KEGG" id="pswu:SY83_02350"/>
<name>A0A172TE83_9BACL</name>
<dbReference type="Proteomes" id="UP000076927">
    <property type="component" value="Chromosome"/>
</dbReference>
<dbReference type="CDD" id="cd04492">
    <property type="entry name" value="YhaM_OBF_like"/>
    <property type="match status" value="1"/>
</dbReference>
<dbReference type="PANTHER" id="PTHR37294">
    <property type="entry name" value="3'-5' EXORIBONUCLEASE YHAM"/>
    <property type="match status" value="1"/>
</dbReference>
<dbReference type="InterPro" id="IPR003607">
    <property type="entry name" value="HD/PDEase_dom"/>
</dbReference>
<evidence type="ECO:0000259" key="2">
    <source>
        <dbReference type="Pfam" id="PF01966"/>
    </source>
</evidence>
<sequence length="319" mass="36509">MTLIKNLKLDYEFAGYYLLKELETKHTTNSTLQKKYFDLVLSDSSGQISAKYWDVNPDETDMFKVMTLVKVKGVVINFRDRLQVKINNIQNVNSKDNVKITDYIRSAPIEASELINKINLHICQIKDKEIRTIVEFCVKKAKKKLEHYPAAKIHHHSYFAGLAYHIVRMLEIGDFLCNQRPFLNKDFLIAGIILHDIAKTEEYEASIGVVTDYSTKGKLIGHIVIATNWILEATILNKLEVNSEKVMLLQHLVLSHHNIAEWGSPVQPQLAEAVALHLIDSMDAKLQMAEDAINTIPLDEKWTSSIKGLDNNAMFRQKY</sequence>
<dbReference type="RefSeq" id="WP_068603909.1">
    <property type="nucleotide sequence ID" value="NZ_CP011388.1"/>
</dbReference>
<gene>
    <name evidence="3" type="ORF">SY83_02350</name>
</gene>
<dbReference type="InterPro" id="IPR006674">
    <property type="entry name" value="HD_domain"/>
</dbReference>
<dbReference type="OrthoDB" id="9778453at2"/>
<feature type="domain" description="HD" evidence="2">
    <location>
        <begin position="163"/>
        <end position="284"/>
    </location>
</feature>
<dbReference type="CDD" id="cd00077">
    <property type="entry name" value="HDc"/>
    <property type="match status" value="1"/>
</dbReference>
<keyword evidence="4" id="KW-1185">Reference proteome</keyword>
<dbReference type="Pfam" id="PF01966">
    <property type="entry name" value="HD"/>
    <property type="match status" value="1"/>
</dbReference>
<dbReference type="GO" id="GO:0016787">
    <property type="term" value="F:hydrolase activity"/>
    <property type="evidence" value="ECO:0007669"/>
    <property type="project" value="UniProtKB-KW"/>
</dbReference>
<dbReference type="PANTHER" id="PTHR37294:SF1">
    <property type="entry name" value="3'-5' EXORIBONUCLEASE YHAM"/>
    <property type="match status" value="1"/>
</dbReference>
<proteinExistence type="predicted"/>
<evidence type="ECO:0000313" key="4">
    <source>
        <dbReference type="Proteomes" id="UP000076927"/>
    </source>
</evidence>
<dbReference type="GO" id="GO:0031125">
    <property type="term" value="P:rRNA 3'-end processing"/>
    <property type="evidence" value="ECO:0007669"/>
    <property type="project" value="TreeGrafter"/>
</dbReference>
<protein>
    <submittedName>
        <fullName evidence="3">Phosphohydrolase</fullName>
    </submittedName>
</protein>
<evidence type="ECO:0000256" key="1">
    <source>
        <dbReference type="ARBA" id="ARBA00022801"/>
    </source>
</evidence>
<dbReference type="STRING" id="1178515.SY83_02350"/>
<evidence type="ECO:0000313" key="3">
    <source>
        <dbReference type="EMBL" id="ANE45359.1"/>
    </source>
</evidence>